<sequence length="72" mass="8344">MATFPSDKPAKEEDVQTEEADPAETTEEEGRTDEQRAFLISIQSILVLVSLWKTKSPTKELRVRNLKKIRQW</sequence>
<dbReference type="EMBL" id="QGKX02001521">
    <property type="protein sequence ID" value="KAF3512833.1"/>
    <property type="molecule type" value="Genomic_DNA"/>
</dbReference>
<feature type="compositionally biased region" description="Acidic residues" evidence="1">
    <location>
        <begin position="15"/>
        <end position="27"/>
    </location>
</feature>
<accession>A0A8S9PJ57</accession>
<dbReference type="AlphaFoldDB" id="A0A8S9PJ57"/>
<protein>
    <submittedName>
        <fullName evidence="2">Uncharacterized protein</fullName>
    </submittedName>
</protein>
<comment type="caution">
    <text evidence="2">The sequence shown here is derived from an EMBL/GenBank/DDBJ whole genome shotgun (WGS) entry which is preliminary data.</text>
</comment>
<gene>
    <name evidence="2" type="ORF">F2Q69_00002750</name>
</gene>
<feature type="region of interest" description="Disordered" evidence="1">
    <location>
        <begin position="1"/>
        <end position="34"/>
    </location>
</feature>
<name>A0A8S9PJ57_BRACR</name>
<evidence type="ECO:0000313" key="2">
    <source>
        <dbReference type="EMBL" id="KAF3512833.1"/>
    </source>
</evidence>
<evidence type="ECO:0000313" key="3">
    <source>
        <dbReference type="Proteomes" id="UP000712600"/>
    </source>
</evidence>
<proteinExistence type="predicted"/>
<evidence type="ECO:0000256" key="1">
    <source>
        <dbReference type="SAM" id="MobiDB-lite"/>
    </source>
</evidence>
<dbReference type="Proteomes" id="UP000712600">
    <property type="component" value="Unassembled WGS sequence"/>
</dbReference>
<reference evidence="2" key="1">
    <citation type="submission" date="2019-12" db="EMBL/GenBank/DDBJ databases">
        <title>Genome sequencing and annotation of Brassica cretica.</title>
        <authorList>
            <person name="Studholme D.J."/>
            <person name="Sarris P."/>
        </authorList>
    </citation>
    <scope>NUCLEOTIDE SEQUENCE</scope>
    <source>
        <strain evidence="2">PFS-109/04</strain>
        <tissue evidence="2">Leaf</tissue>
    </source>
</reference>
<organism evidence="2 3">
    <name type="scientific">Brassica cretica</name>
    <name type="common">Mustard</name>
    <dbReference type="NCBI Taxonomy" id="69181"/>
    <lineage>
        <taxon>Eukaryota</taxon>
        <taxon>Viridiplantae</taxon>
        <taxon>Streptophyta</taxon>
        <taxon>Embryophyta</taxon>
        <taxon>Tracheophyta</taxon>
        <taxon>Spermatophyta</taxon>
        <taxon>Magnoliopsida</taxon>
        <taxon>eudicotyledons</taxon>
        <taxon>Gunneridae</taxon>
        <taxon>Pentapetalae</taxon>
        <taxon>rosids</taxon>
        <taxon>malvids</taxon>
        <taxon>Brassicales</taxon>
        <taxon>Brassicaceae</taxon>
        <taxon>Brassiceae</taxon>
        <taxon>Brassica</taxon>
    </lineage>
</organism>